<name>A0A8E2IFB2_9BACI</name>
<protein>
    <submittedName>
        <fullName evidence="3">Uncharacterized protein</fullName>
    </submittedName>
</protein>
<comment type="caution">
    <text evidence="3">The sequence shown here is derived from an EMBL/GenBank/DDBJ whole genome shotgun (WGS) entry which is preliminary data.</text>
</comment>
<dbReference type="Proteomes" id="UP000189761">
    <property type="component" value="Unassembled WGS sequence"/>
</dbReference>
<dbReference type="GeneID" id="79868812"/>
<dbReference type="EMBL" id="MTLA01000018">
    <property type="protein sequence ID" value="OOP70040.1"/>
    <property type="molecule type" value="Genomic_DNA"/>
</dbReference>
<keyword evidence="1" id="KW-0812">Transmembrane</keyword>
<feature type="transmembrane region" description="Helical" evidence="1">
    <location>
        <begin position="36"/>
        <end position="55"/>
    </location>
</feature>
<organism evidence="3 4">
    <name type="scientific">Heyndrickxia oleronia</name>
    <dbReference type="NCBI Taxonomy" id="38875"/>
    <lineage>
        <taxon>Bacteria</taxon>
        <taxon>Bacillati</taxon>
        <taxon>Bacillota</taxon>
        <taxon>Bacilli</taxon>
        <taxon>Bacillales</taxon>
        <taxon>Bacillaceae</taxon>
        <taxon>Heyndrickxia</taxon>
    </lineage>
</organism>
<keyword evidence="1" id="KW-0472">Membrane</keyword>
<keyword evidence="1" id="KW-1133">Transmembrane helix</keyword>
<gene>
    <name evidence="3" type="ORF">BWZ43_01700</name>
    <name evidence="2" type="ORF">P5X88_21915</name>
</gene>
<dbReference type="EMBL" id="JAROYP010000016">
    <property type="protein sequence ID" value="MDH5163597.1"/>
    <property type="molecule type" value="Genomic_DNA"/>
</dbReference>
<dbReference type="Proteomes" id="UP001159179">
    <property type="component" value="Unassembled WGS sequence"/>
</dbReference>
<dbReference type="AlphaFoldDB" id="A0A8E2IFB2"/>
<evidence type="ECO:0000313" key="3">
    <source>
        <dbReference type="EMBL" id="OOP70040.1"/>
    </source>
</evidence>
<feature type="transmembrane region" description="Helical" evidence="1">
    <location>
        <begin position="62"/>
        <end position="83"/>
    </location>
</feature>
<feature type="transmembrane region" description="Helical" evidence="1">
    <location>
        <begin position="12"/>
        <end position="30"/>
    </location>
</feature>
<proteinExistence type="predicted"/>
<evidence type="ECO:0000313" key="4">
    <source>
        <dbReference type="Proteomes" id="UP000189761"/>
    </source>
</evidence>
<evidence type="ECO:0000256" key="1">
    <source>
        <dbReference type="SAM" id="Phobius"/>
    </source>
</evidence>
<reference evidence="2" key="2">
    <citation type="submission" date="2023-03" db="EMBL/GenBank/DDBJ databases">
        <title>Bacterial isolates from washroom surfaces on a university campus.</title>
        <authorList>
            <person name="Holman D.B."/>
            <person name="Gzyl K.E."/>
            <person name="Taheri A.E."/>
        </authorList>
    </citation>
    <scope>NUCLEOTIDE SEQUENCE</scope>
    <source>
        <strain evidence="2">RD03</strain>
    </source>
</reference>
<keyword evidence="4" id="KW-1185">Reference proteome</keyword>
<accession>A0A8E2IFB2</accession>
<reference evidence="3 4" key="1">
    <citation type="submission" date="2017-01" db="EMBL/GenBank/DDBJ databases">
        <title>Draft genome sequence of Bacillus oleronius.</title>
        <authorList>
            <person name="Allam M."/>
        </authorList>
    </citation>
    <scope>NUCLEOTIDE SEQUENCE [LARGE SCALE GENOMIC DNA]</scope>
    <source>
        <strain evidence="3 4">DSM 9356</strain>
    </source>
</reference>
<evidence type="ECO:0000313" key="2">
    <source>
        <dbReference type="EMBL" id="MDH5163597.1"/>
    </source>
</evidence>
<sequence length="86" mass="9648">MSTHNKAELSLFSEILLSILLTASLAIYLFKANDTFPWLAFIGVPIGLAVIVACWEQKKNSWALLITGLVLNTLVWSVVFNWTSFF</sequence>
<dbReference type="RefSeq" id="WP_058006120.1">
    <property type="nucleotide sequence ID" value="NZ_BOQX01000005.1"/>
</dbReference>